<name>A0ABS4WHS8_9MICC</name>
<evidence type="ECO:0000313" key="3">
    <source>
        <dbReference type="Proteomes" id="UP000766570"/>
    </source>
</evidence>
<dbReference type="RefSeq" id="WP_209909865.1">
    <property type="nucleotide sequence ID" value="NZ_BAAAMI010000016.1"/>
</dbReference>
<keyword evidence="3" id="KW-1185">Reference proteome</keyword>
<comment type="caution">
    <text evidence="2">The sequence shown here is derived from an EMBL/GenBank/DDBJ whole genome shotgun (WGS) entry which is preliminary data.</text>
</comment>
<gene>
    <name evidence="2" type="ORF">JOF46_003676</name>
</gene>
<organism evidence="2 3">
    <name type="scientific">Paeniglutamicibacter psychrophenolicus</name>
    <dbReference type="NCBI Taxonomy" id="257454"/>
    <lineage>
        <taxon>Bacteria</taxon>
        <taxon>Bacillati</taxon>
        <taxon>Actinomycetota</taxon>
        <taxon>Actinomycetes</taxon>
        <taxon>Micrococcales</taxon>
        <taxon>Micrococcaceae</taxon>
        <taxon>Paeniglutamicibacter</taxon>
    </lineage>
</organism>
<keyword evidence="1" id="KW-0812">Transmembrane</keyword>
<keyword evidence="1" id="KW-0472">Membrane</keyword>
<dbReference type="EMBL" id="JAGIOE010000001">
    <property type="protein sequence ID" value="MBP2375764.1"/>
    <property type="molecule type" value="Genomic_DNA"/>
</dbReference>
<evidence type="ECO:0000256" key="1">
    <source>
        <dbReference type="SAM" id="Phobius"/>
    </source>
</evidence>
<dbReference type="Proteomes" id="UP000766570">
    <property type="component" value="Unassembled WGS sequence"/>
</dbReference>
<evidence type="ECO:0000313" key="2">
    <source>
        <dbReference type="EMBL" id="MBP2375764.1"/>
    </source>
</evidence>
<accession>A0ABS4WHS8</accession>
<protein>
    <submittedName>
        <fullName evidence="2">Na+/H+ antiporter NhaD/arsenite permease-like protein</fullName>
    </submittedName>
</protein>
<feature type="transmembrane region" description="Helical" evidence="1">
    <location>
        <begin position="6"/>
        <end position="24"/>
    </location>
</feature>
<reference evidence="2 3" key="1">
    <citation type="submission" date="2021-03" db="EMBL/GenBank/DDBJ databases">
        <title>Sequencing the genomes of 1000 actinobacteria strains.</title>
        <authorList>
            <person name="Klenk H.-P."/>
        </authorList>
    </citation>
    <scope>NUCLEOTIDE SEQUENCE [LARGE SCALE GENOMIC DNA]</scope>
    <source>
        <strain evidence="2 3">DSM 15454</strain>
    </source>
</reference>
<proteinExistence type="predicted"/>
<keyword evidence="1" id="KW-1133">Transmembrane helix</keyword>
<sequence>MDMLSIVIIAGIVLICLLSAIFGLTRSLDKRANDVQGKDPETARALREARRNIDRGQSFDPRL</sequence>